<dbReference type="PANTHER" id="PTHR35861">
    <property type="match status" value="1"/>
</dbReference>
<comment type="similarity">
    <text evidence="1">Belongs to the myoviridae tail sheath protein family.</text>
</comment>
<dbReference type="InterPro" id="IPR036397">
    <property type="entry name" value="RNaseH_sf"/>
</dbReference>
<dbReference type="PROSITE" id="PS50994">
    <property type="entry name" value="INTEGRASE"/>
    <property type="match status" value="1"/>
</dbReference>
<dbReference type="AlphaFoldDB" id="A0AAW3ZX07"/>
<dbReference type="InterPro" id="IPR035089">
    <property type="entry name" value="Phage_sheath_subtilisin"/>
</dbReference>
<accession>A0AAW3ZX07</accession>
<dbReference type="Gene3D" id="3.30.420.10">
    <property type="entry name" value="Ribonuclease H-like superfamily/Ribonuclease H"/>
    <property type="match status" value="1"/>
</dbReference>
<dbReference type="Pfam" id="PF00665">
    <property type="entry name" value="rve"/>
    <property type="match status" value="1"/>
</dbReference>
<dbReference type="SUPFAM" id="SSF53098">
    <property type="entry name" value="Ribonuclease H-like"/>
    <property type="match status" value="1"/>
</dbReference>
<dbReference type="RefSeq" id="WP_170016677.1">
    <property type="nucleotide sequence ID" value="NZ_CP012545.1"/>
</dbReference>
<dbReference type="InterPro" id="IPR052042">
    <property type="entry name" value="Tail_sheath_structural"/>
</dbReference>
<gene>
    <name evidence="3" type="ORF">CCAL9337_07015</name>
</gene>
<dbReference type="InterPro" id="IPR036388">
    <property type="entry name" value="WH-like_DNA-bd_sf"/>
</dbReference>
<dbReference type="SUPFAM" id="SSF48295">
    <property type="entry name" value="TrpR-like"/>
    <property type="match status" value="1"/>
</dbReference>
<dbReference type="EMBL" id="LIWG01000008">
    <property type="protein sequence ID" value="MBE3608473.1"/>
    <property type="molecule type" value="Genomic_DNA"/>
</dbReference>
<dbReference type="Pfam" id="PF13518">
    <property type="entry name" value="HTH_28"/>
    <property type="match status" value="1"/>
</dbReference>
<evidence type="ECO:0000313" key="3">
    <source>
        <dbReference type="EMBL" id="MBE3608473.1"/>
    </source>
</evidence>
<dbReference type="InterPro" id="IPR012337">
    <property type="entry name" value="RNaseH-like_sf"/>
</dbReference>
<dbReference type="Gene3D" id="1.10.10.10">
    <property type="entry name" value="Winged helix-like DNA-binding domain superfamily/Winged helix DNA-binding domain"/>
    <property type="match status" value="1"/>
</dbReference>
<reference evidence="3 4" key="1">
    <citation type="submission" date="2015-08" db="EMBL/GenBank/DDBJ databases">
        <title>Comparative genomics of the Campylobacter concisus group.</title>
        <authorList>
            <person name="Yee E."/>
            <person name="Chapman M.H."/>
            <person name="Huynh S."/>
            <person name="Bono J.L."/>
            <person name="On S.L."/>
            <person name="St Leger J."/>
            <person name="Foster G."/>
            <person name="Parker C.T."/>
            <person name="Miller W.G."/>
        </authorList>
    </citation>
    <scope>NUCLEOTIDE SEQUENCE [LARGE SCALE GENOMIC DNA]</scope>
    <source>
        <strain evidence="3 4">RM9337</strain>
    </source>
</reference>
<keyword evidence="4" id="KW-1185">Reference proteome</keyword>
<sequence length="658" mass="74071">MLYAETAVASVIFNVSLSALKEATRRNSQKYPFIHITDAKVRSRGGVKLLFEVEVAQINSCIKSGKLDSDVGVYMLKDGEYSQIKFSEIVGKNSTKTSESERISYFNLSQSEQESVNEKLKILKEWDEYKRAGLSSKKFCKDFNISEARFFRWQRAYREQGAVGLADKRGKHRVGASKLSGWMMEFVLNKFRAYGAGAKLNITEVWKALHKEAGVREWYDYYGFLKGEVKPLFDTGAIKRYLDNYFANKPLELTMITKGMDKAKSYHQPAFGSQGEIITRRNQCWQIDSSPLDVMARDGKGGEAIRADILSIVDVYSGRCVASVESSSNALALVRLMWRALSTLGKPEFIKGDNGKDYLSRQFQYLLNGLGIGYDRAIAYSGDEKGFVERHFRTMQHSGIIAPEFSGEDVIKTNLESIAKRLKATGIVDLKANNASEAIAKMGDFGTSRLIAAYPYVKIWDDEANDYTMQPQSARIAGMIAYVDGQSEFGYSDSYSNRVMNGVVGLADDIDFELGETCTADELRAAHISTIIRESGFRTWGGETSDQDTIWQDLARVRIFDRISQAAQKGVLFAIDRKADQLYHAKRSVEELLRQLVGAKVLLGYELSWSEKNTDATVTVGKFYLDVRMQNNPIIKQLTLDFIYVDSYSSQLMDDLSK</sequence>
<dbReference type="Proteomes" id="UP000650616">
    <property type="component" value="Unassembled WGS sequence"/>
</dbReference>
<evidence type="ECO:0000259" key="2">
    <source>
        <dbReference type="PROSITE" id="PS50994"/>
    </source>
</evidence>
<dbReference type="PANTHER" id="PTHR35861:SF1">
    <property type="entry name" value="PHAGE TAIL SHEATH PROTEIN"/>
    <property type="match status" value="1"/>
</dbReference>
<protein>
    <submittedName>
        <fullName evidence="3">DDE-type integrase/transposase/recombinase</fullName>
    </submittedName>
</protein>
<dbReference type="GO" id="GO:0043565">
    <property type="term" value="F:sequence-specific DNA binding"/>
    <property type="evidence" value="ECO:0007669"/>
    <property type="project" value="InterPro"/>
</dbReference>
<dbReference type="InterPro" id="IPR010921">
    <property type="entry name" value="Trp_repressor/repl_initiator"/>
</dbReference>
<comment type="caution">
    <text evidence="3">The sequence shown here is derived from an EMBL/GenBank/DDBJ whole genome shotgun (WGS) entry which is preliminary data.</text>
</comment>
<proteinExistence type="inferred from homology"/>
<dbReference type="InterPro" id="IPR001584">
    <property type="entry name" value="Integrase_cat-core"/>
</dbReference>
<organism evidence="3 4">
    <name type="scientific">Campylobacter californiensis</name>
    <dbReference type="NCBI Taxonomy" id="1032243"/>
    <lineage>
        <taxon>Bacteria</taxon>
        <taxon>Pseudomonadati</taxon>
        <taxon>Campylobacterota</taxon>
        <taxon>Epsilonproteobacteria</taxon>
        <taxon>Campylobacterales</taxon>
        <taxon>Campylobacteraceae</taxon>
        <taxon>Campylobacter</taxon>
    </lineage>
</organism>
<dbReference type="Pfam" id="PF04984">
    <property type="entry name" value="Phage_sheath_1"/>
    <property type="match status" value="1"/>
</dbReference>
<feature type="domain" description="Integrase catalytic" evidence="2">
    <location>
        <begin position="265"/>
        <end position="443"/>
    </location>
</feature>
<dbReference type="InterPro" id="IPR055247">
    <property type="entry name" value="InsJ-like_HTH"/>
</dbReference>
<dbReference type="GO" id="GO:0015074">
    <property type="term" value="P:DNA integration"/>
    <property type="evidence" value="ECO:0007669"/>
    <property type="project" value="InterPro"/>
</dbReference>
<evidence type="ECO:0000313" key="4">
    <source>
        <dbReference type="Proteomes" id="UP000650616"/>
    </source>
</evidence>
<evidence type="ECO:0000256" key="1">
    <source>
        <dbReference type="ARBA" id="ARBA00008005"/>
    </source>
</evidence>
<name>A0AAW3ZX07_9BACT</name>